<accession>A0A6I6AES1</accession>
<evidence type="ECO:0008006" key="3">
    <source>
        <dbReference type="Google" id="ProtNLM"/>
    </source>
</evidence>
<evidence type="ECO:0000313" key="1">
    <source>
        <dbReference type="EMBL" id="QGQ24010.1"/>
    </source>
</evidence>
<dbReference type="Proteomes" id="UP000427281">
    <property type="component" value="Chromosome"/>
</dbReference>
<organism evidence="1 2">
    <name type="scientific">Gimesia benthica</name>
    <dbReference type="NCBI Taxonomy" id="2608982"/>
    <lineage>
        <taxon>Bacteria</taxon>
        <taxon>Pseudomonadati</taxon>
        <taxon>Planctomycetota</taxon>
        <taxon>Planctomycetia</taxon>
        <taxon>Planctomycetales</taxon>
        <taxon>Planctomycetaceae</taxon>
        <taxon>Gimesia</taxon>
    </lineage>
</organism>
<keyword evidence="2" id="KW-1185">Reference proteome</keyword>
<gene>
    <name evidence="1" type="ORF">F1728_15540</name>
</gene>
<dbReference type="EMBL" id="CP043930">
    <property type="protein sequence ID" value="QGQ24010.1"/>
    <property type="molecule type" value="Genomic_DNA"/>
</dbReference>
<protein>
    <recommendedName>
        <fullName evidence="3">DUF3168 domain-containing protein</fullName>
    </recommendedName>
</protein>
<dbReference type="KEGG" id="gim:F1728_15540"/>
<dbReference type="AlphaFoldDB" id="A0A6I6AES1"/>
<proteinExistence type="predicted"/>
<name>A0A6I6AES1_9PLAN</name>
<reference evidence="1 2" key="1">
    <citation type="submission" date="2019-09" db="EMBL/GenBank/DDBJ databases">
        <title>Gimesia benthica sp. nov., a novel bacterium isolated from deep-sea water of the Northwest Indian Ocean.</title>
        <authorList>
            <person name="Dai X."/>
        </authorList>
    </citation>
    <scope>NUCLEOTIDE SEQUENCE [LARGE SCALE GENOMIC DNA]</scope>
    <source>
        <strain evidence="1 2">E7</strain>
    </source>
</reference>
<sequence>MTAIIESILTTVRSEIQNLNLTDIANDHVHIQKVPSTRNFLVTDFPAILIVAGTPRHNPSQGTNLRDQIEYQVGIYIVDTDNQNQTANRNKYLSWYEAILKQFRTPRLAGVDTIVNSYVAPGLVVDPSWFEAGEFHAGITLWFISWETRE</sequence>
<evidence type="ECO:0000313" key="2">
    <source>
        <dbReference type="Proteomes" id="UP000427281"/>
    </source>
</evidence>
<dbReference type="RefSeq" id="WP_155364901.1">
    <property type="nucleotide sequence ID" value="NZ_CP043930.1"/>
</dbReference>